<comment type="caution">
    <text evidence="2">The sequence shown here is derived from an EMBL/GenBank/DDBJ whole genome shotgun (WGS) entry which is preliminary data.</text>
</comment>
<sequence>MHTQILKIGIVLHFTGEPLSLPELRAHIAERARCIPALSAAIGGAIGSGNGNGNGNDRGRGPRWARLPLDLAAHVRGLELPGGGAVEDAVSGLADAEFPRGGPPWDMTLLYGYAPGRYALVYRVSHGVLDMGGVAHAVEALFGPGALPPERSSAVARGLE</sequence>
<protein>
    <recommendedName>
        <fullName evidence="1">O-acyltransferase WSD1-like N-terminal domain-containing protein</fullName>
    </recommendedName>
</protein>
<evidence type="ECO:0000259" key="1">
    <source>
        <dbReference type="Pfam" id="PF03007"/>
    </source>
</evidence>
<evidence type="ECO:0000313" key="3">
    <source>
        <dbReference type="Proteomes" id="UP000037020"/>
    </source>
</evidence>
<reference evidence="2 3" key="1">
    <citation type="submission" date="2015-07" db="EMBL/GenBank/DDBJ databases">
        <authorList>
            <person name="Ju K.-S."/>
            <person name="Doroghazi J.R."/>
            <person name="Metcalf W.W."/>
        </authorList>
    </citation>
    <scope>NUCLEOTIDE SEQUENCE [LARGE SCALE GENOMIC DNA]</scope>
    <source>
        <strain evidence="2 3">NRRL B-3589</strain>
    </source>
</reference>
<dbReference type="Pfam" id="PF03007">
    <property type="entry name" value="WS_DGAT_cat"/>
    <property type="match status" value="1"/>
</dbReference>
<dbReference type="EMBL" id="LGUT01000878">
    <property type="protein sequence ID" value="KOG90136.1"/>
    <property type="molecule type" value="Genomic_DNA"/>
</dbReference>
<accession>A0ABR5J9L5</accession>
<feature type="non-terminal residue" evidence="2">
    <location>
        <position position="160"/>
    </location>
</feature>
<evidence type="ECO:0000313" key="2">
    <source>
        <dbReference type="EMBL" id="KOG90136.1"/>
    </source>
</evidence>
<proteinExistence type="predicted"/>
<name>A0ABR5J9L5_9ACTN</name>
<dbReference type="Proteomes" id="UP000037020">
    <property type="component" value="Unassembled WGS sequence"/>
</dbReference>
<gene>
    <name evidence="2" type="ORF">ADK38_10380</name>
</gene>
<keyword evidence="3" id="KW-1185">Reference proteome</keyword>
<dbReference type="InterPro" id="IPR004255">
    <property type="entry name" value="O-acyltransferase_WSD1_N"/>
</dbReference>
<organism evidence="2 3">
    <name type="scientific">Streptomyces varsoviensis</name>
    <dbReference type="NCBI Taxonomy" id="67373"/>
    <lineage>
        <taxon>Bacteria</taxon>
        <taxon>Bacillati</taxon>
        <taxon>Actinomycetota</taxon>
        <taxon>Actinomycetes</taxon>
        <taxon>Kitasatosporales</taxon>
        <taxon>Streptomycetaceae</taxon>
        <taxon>Streptomyces</taxon>
    </lineage>
</organism>
<feature type="domain" description="O-acyltransferase WSD1-like N-terminal" evidence="1">
    <location>
        <begin position="62"/>
        <end position="142"/>
    </location>
</feature>